<keyword evidence="5 7" id="KW-0119">Carbohydrate metabolism</keyword>
<proteinExistence type="inferred from homology"/>
<dbReference type="EMBL" id="LCAV01000009">
    <property type="protein sequence ID" value="KKR99181.1"/>
    <property type="molecule type" value="Genomic_DNA"/>
</dbReference>
<comment type="subcellular location">
    <subcellularLocation>
        <location evidence="1 7">Cytoplasm</location>
    </subcellularLocation>
</comment>
<dbReference type="InterPro" id="IPR036412">
    <property type="entry name" value="HAD-like_sf"/>
</dbReference>
<evidence type="ECO:0000256" key="4">
    <source>
        <dbReference type="ARBA" id="ARBA00022801"/>
    </source>
</evidence>
<sequence length="176" mass="20188">MIMTKAIFIDRDGTLLDEPKTEIINTWDKFKIKNKIRCLAKLPSEYKLFIISNQEGINDGKLEQNFYDETNQKLLVALEKFGVKIENIYTCPHAIKENCNCRKPKTGLIEQANKDFQIAKNKSWVIGDRISDIVLAQTSGMKSIFIKSKLHALDDIKSDFVAENLCEAVEYINKNL</sequence>
<dbReference type="InterPro" id="IPR004446">
    <property type="entry name" value="Heptose_bisP_phosphatase"/>
</dbReference>
<dbReference type="InterPro" id="IPR023214">
    <property type="entry name" value="HAD_sf"/>
</dbReference>
<dbReference type="GO" id="GO:0005737">
    <property type="term" value="C:cytoplasm"/>
    <property type="evidence" value="ECO:0007669"/>
    <property type="project" value="UniProtKB-SubCell"/>
</dbReference>
<evidence type="ECO:0000256" key="8">
    <source>
        <dbReference type="PIRSR" id="PIRSR004682-1"/>
    </source>
</evidence>
<evidence type="ECO:0000256" key="7">
    <source>
        <dbReference type="PIRNR" id="PIRNR004682"/>
    </source>
</evidence>
<comment type="similarity">
    <text evidence="7">Belongs to the gmhB family.</text>
</comment>
<feature type="active site" description="Nucleophile" evidence="8">
    <location>
        <position position="10"/>
    </location>
</feature>
<organism evidence="11 12">
    <name type="scientific">Candidatus Magasanikbacteria bacterium GW2011_GWC2_41_17</name>
    <dbReference type="NCBI Taxonomy" id="1619048"/>
    <lineage>
        <taxon>Bacteria</taxon>
        <taxon>Candidatus Magasanikiibacteriota</taxon>
    </lineage>
</organism>
<dbReference type="AlphaFoldDB" id="A0A0G0VHS8"/>
<evidence type="ECO:0000256" key="2">
    <source>
        <dbReference type="ARBA" id="ARBA00022490"/>
    </source>
</evidence>
<dbReference type="STRING" id="1619048.UU49_C0009G0018"/>
<dbReference type="InterPro" id="IPR006543">
    <property type="entry name" value="Histidinol-phos"/>
</dbReference>
<keyword evidence="10" id="KW-0862">Zinc</keyword>
<keyword evidence="10" id="KW-0460">Magnesium</keyword>
<keyword evidence="3 10" id="KW-0479">Metal-binding</keyword>
<dbReference type="Proteomes" id="UP000034108">
    <property type="component" value="Unassembled WGS sequence"/>
</dbReference>
<feature type="site" description="Stabilizes the phosphoryl group" evidence="9">
    <location>
        <position position="52"/>
    </location>
</feature>
<feature type="binding site" evidence="10">
    <location>
        <position position="93"/>
    </location>
    <ligand>
        <name>Zn(2+)</name>
        <dbReference type="ChEBI" id="CHEBI:29105"/>
    </ligand>
</feature>
<feature type="active site" description="Proton donor" evidence="8">
    <location>
        <position position="12"/>
    </location>
</feature>
<feature type="binding site" evidence="10">
    <location>
        <position position="101"/>
    </location>
    <ligand>
        <name>Zn(2+)</name>
        <dbReference type="ChEBI" id="CHEBI:29105"/>
    </ligand>
</feature>
<comment type="cofactor">
    <cofactor evidence="10">
        <name>Mg(2+)</name>
        <dbReference type="ChEBI" id="CHEBI:18420"/>
    </cofactor>
</comment>
<evidence type="ECO:0000256" key="3">
    <source>
        <dbReference type="ARBA" id="ARBA00022723"/>
    </source>
</evidence>
<comment type="cofactor">
    <cofactor evidence="10">
        <name>Zn(2+)</name>
        <dbReference type="ChEBI" id="CHEBI:29105"/>
    </cofactor>
</comment>
<feature type="binding site" evidence="10">
    <location>
        <position position="91"/>
    </location>
    <ligand>
        <name>Zn(2+)</name>
        <dbReference type="ChEBI" id="CHEBI:29105"/>
    </ligand>
</feature>
<dbReference type="Pfam" id="PF13242">
    <property type="entry name" value="Hydrolase_like"/>
    <property type="match status" value="1"/>
</dbReference>
<evidence type="ECO:0000256" key="5">
    <source>
        <dbReference type="ARBA" id="ARBA00023277"/>
    </source>
</evidence>
<dbReference type="EC" id="3.1.3.-" evidence="7"/>
<dbReference type="PANTHER" id="PTHR42891">
    <property type="entry name" value="D-GLYCERO-BETA-D-MANNO-HEPTOSE-1,7-BISPHOSPHATE 7-PHOSPHATASE"/>
    <property type="match status" value="1"/>
</dbReference>
<evidence type="ECO:0000256" key="1">
    <source>
        <dbReference type="ARBA" id="ARBA00004496"/>
    </source>
</evidence>
<evidence type="ECO:0000256" key="10">
    <source>
        <dbReference type="PIRSR" id="PIRSR004682-4"/>
    </source>
</evidence>
<dbReference type="PIRSF" id="PIRSF004682">
    <property type="entry name" value="GmhB"/>
    <property type="match status" value="1"/>
</dbReference>
<dbReference type="NCBIfam" id="TIGR01662">
    <property type="entry name" value="HAD-SF-IIIA"/>
    <property type="match status" value="1"/>
</dbReference>
<feature type="binding site" evidence="10">
    <location>
        <position position="99"/>
    </location>
    <ligand>
        <name>Zn(2+)</name>
        <dbReference type="ChEBI" id="CHEBI:29105"/>
    </ligand>
</feature>
<gene>
    <name evidence="11" type="ORF">UU49_C0009G0018</name>
</gene>
<feature type="binding site" evidence="10">
    <location>
        <position position="10"/>
    </location>
    <ligand>
        <name>Mg(2+)</name>
        <dbReference type="ChEBI" id="CHEBI:18420"/>
    </ligand>
</feature>
<feature type="binding site" evidence="10">
    <location>
        <position position="128"/>
    </location>
    <ligand>
        <name>Mg(2+)</name>
        <dbReference type="ChEBI" id="CHEBI:18420"/>
    </ligand>
</feature>
<dbReference type="Gene3D" id="3.40.50.1000">
    <property type="entry name" value="HAD superfamily/HAD-like"/>
    <property type="match status" value="1"/>
</dbReference>
<feature type="site" description="Stabilizes the phosphoryl group" evidence="9">
    <location>
        <position position="103"/>
    </location>
</feature>
<name>A0A0G0VHS8_9BACT</name>
<dbReference type="GO" id="GO:0005975">
    <property type="term" value="P:carbohydrate metabolic process"/>
    <property type="evidence" value="ECO:0007669"/>
    <property type="project" value="InterPro"/>
</dbReference>
<evidence type="ECO:0000313" key="11">
    <source>
        <dbReference type="EMBL" id="KKR99181.1"/>
    </source>
</evidence>
<reference evidence="11 12" key="1">
    <citation type="journal article" date="2015" name="Nature">
        <title>rRNA introns, odd ribosomes, and small enigmatic genomes across a large radiation of phyla.</title>
        <authorList>
            <person name="Brown C.T."/>
            <person name="Hug L.A."/>
            <person name="Thomas B.C."/>
            <person name="Sharon I."/>
            <person name="Castelle C.J."/>
            <person name="Singh A."/>
            <person name="Wilkins M.J."/>
            <person name="Williams K.H."/>
            <person name="Banfield J.F."/>
        </authorList>
    </citation>
    <scope>NUCLEOTIDE SEQUENCE [LARGE SCALE GENOMIC DNA]</scope>
</reference>
<dbReference type="GO" id="GO:0046872">
    <property type="term" value="F:metal ion binding"/>
    <property type="evidence" value="ECO:0007669"/>
    <property type="project" value="UniProtKB-KW"/>
</dbReference>
<protein>
    <recommendedName>
        <fullName evidence="6 7">D,D-heptose 1,7-bisphosphate phosphatase</fullName>
        <ecNumber evidence="7">3.1.3.-</ecNumber>
    </recommendedName>
</protein>
<dbReference type="InterPro" id="IPR006549">
    <property type="entry name" value="HAD-SF_hydro_IIIA"/>
</dbReference>
<dbReference type="NCBIfam" id="TIGR01656">
    <property type="entry name" value="Histidinol-ppas"/>
    <property type="match status" value="1"/>
</dbReference>
<evidence type="ECO:0000313" key="12">
    <source>
        <dbReference type="Proteomes" id="UP000034108"/>
    </source>
</evidence>
<dbReference type="GO" id="GO:0016791">
    <property type="term" value="F:phosphatase activity"/>
    <property type="evidence" value="ECO:0007669"/>
    <property type="project" value="InterPro"/>
</dbReference>
<accession>A0A0G0VHS8</accession>
<feature type="site" description="Contributes to substrate recognition" evidence="9">
    <location>
        <position position="102"/>
    </location>
</feature>
<evidence type="ECO:0000256" key="9">
    <source>
        <dbReference type="PIRSR" id="PIRSR004682-3"/>
    </source>
</evidence>
<keyword evidence="4 7" id="KW-0378">Hydrolase</keyword>
<feature type="binding site" evidence="10">
    <location>
        <position position="12"/>
    </location>
    <ligand>
        <name>Mg(2+)</name>
        <dbReference type="ChEBI" id="CHEBI:18420"/>
    </ligand>
</feature>
<keyword evidence="2 7" id="KW-0963">Cytoplasm</keyword>
<dbReference type="SUPFAM" id="SSF56784">
    <property type="entry name" value="HAD-like"/>
    <property type="match status" value="1"/>
</dbReference>
<dbReference type="PANTHER" id="PTHR42891:SF1">
    <property type="entry name" value="D-GLYCERO-BETA-D-MANNO-HEPTOSE-1,7-BISPHOSPHATE 7-PHOSPHATASE"/>
    <property type="match status" value="1"/>
</dbReference>
<evidence type="ECO:0000256" key="6">
    <source>
        <dbReference type="ARBA" id="ARBA00031828"/>
    </source>
</evidence>
<comment type="caution">
    <text evidence="11">The sequence shown here is derived from an EMBL/GenBank/DDBJ whole genome shotgun (WGS) entry which is preliminary data.</text>
</comment>